<dbReference type="Gene3D" id="3.30.450.180">
    <property type="match status" value="1"/>
</dbReference>
<dbReference type="SUPFAM" id="SSF47413">
    <property type="entry name" value="lambda repressor-like DNA-binding domains"/>
    <property type="match status" value="1"/>
</dbReference>
<dbReference type="InterPro" id="IPR010982">
    <property type="entry name" value="Lambda_DNA-bd_dom_sf"/>
</dbReference>
<protein>
    <recommendedName>
        <fullName evidence="1">HTH cro/C1-type domain-containing protein</fullName>
    </recommendedName>
</protein>
<dbReference type="GO" id="GO:0003677">
    <property type="term" value="F:DNA binding"/>
    <property type="evidence" value="ECO:0007669"/>
    <property type="project" value="InterPro"/>
</dbReference>
<dbReference type="Pfam" id="PF17765">
    <property type="entry name" value="MLTR_LBD"/>
    <property type="match status" value="1"/>
</dbReference>
<dbReference type="CDD" id="cd00093">
    <property type="entry name" value="HTH_XRE"/>
    <property type="match status" value="1"/>
</dbReference>
<dbReference type="Proteomes" id="UP000321118">
    <property type="component" value="Unassembled WGS sequence"/>
</dbReference>
<dbReference type="InterPro" id="IPR041413">
    <property type="entry name" value="MLTR_LBD"/>
</dbReference>
<proteinExistence type="predicted"/>
<dbReference type="PANTHER" id="PTHR35010:SF2">
    <property type="entry name" value="BLL4672 PROTEIN"/>
    <property type="match status" value="1"/>
</dbReference>
<feature type="domain" description="HTH cro/C1-type" evidence="1">
    <location>
        <begin position="33"/>
        <end position="80"/>
    </location>
</feature>
<dbReference type="PROSITE" id="PS50943">
    <property type="entry name" value="HTH_CROC1"/>
    <property type="match status" value="1"/>
</dbReference>
<evidence type="ECO:0000313" key="3">
    <source>
        <dbReference type="Proteomes" id="UP000321118"/>
    </source>
</evidence>
<keyword evidence="3" id="KW-1185">Reference proteome</keyword>
<dbReference type="AlphaFoldDB" id="A0A510V943"/>
<evidence type="ECO:0000313" key="2">
    <source>
        <dbReference type="EMBL" id="GEK21780.1"/>
    </source>
</evidence>
<dbReference type="EMBL" id="BJUB01000007">
    <property type="protein sequence ID" value="GEK21780.1"/>
    <property type="molecule type" value="Genomic_DNA"/>
</dbReference>
<dbReference type="OrthoDB" id="3518652at2"/>
<accession>A0A510V943</accession>
<comment type="caution">
    <text evidence="2">The sequence shown here is derived from an EMBL/GenBank/DDBJ whole genome shotgun (WGS) entry which is preliminary data.</text>
</comment>
<dbReference type="InterPro" id="IPR001387">
    <property type="entry name" value="Cro/C1-type_HTH"/>
</dbReference>
<dbReference type="Pfam" id="PF13560">
    <property type="entry name" value="HTH_31"/>
    <property type="match status" value="1"/>
</dbReference>
<gene>
    <name evidence="2" type="ORF">CXY01_23000</name>
</gene>
<dbReference type="SMART" id="SM00530">
    <property type="entry name" value="HTH_XRE"/>
    <property type="match status" value="1"/>
</dbReference>
<organism evidence="2 3">
    <name type="scientific">Cellulomonas xylanilytica</name>
    <dbReference type="NCBI Taxonomy" id="233583"/>
    <lineage>
        <taxon>Bacteria</taxon>
        <taxon>Bacillati</taxon>
        <taxon>Actinomycetota</taxon>
        <taxon>Actinomycetes</taxon>
        <taxon>Micrococcales</taxon>
        <taxon>Cellulomonadaceae</taxon>
        <taxon>Cellulomonas</taxon>
    </lineage>
</organism>
<dbReference type="PANTHER" id="PTHR35010">
    <property type="entry name" value="BLL4672 PROTEIN-RELATED"/>
    <property type="match status" value="1"/>
</dbReference>
<dbReference type="RefSeq" id="WP_146927585.1">
    <property type="nucleotide sequence ID" value="NZ_BJUB01000007.1"/>
</dbReference>
<reference evidence="2 3" key="1">
    <citation type="submission" date="2019-07" db="EMBL/GenBank/DDBJ databases">
        <title>Whole genome shotgun sequence of Cellulomonas xylanilytica NBRC 101102.</title>
        <authorList>
            <person name="Hosoyama A."/>
            <person name="Uohara A."/>
            <person name="Ohji S."/>
            <person name="Ichikawa N."/>
        </authorList>
    </citation>
    <scope>NUCLEOTIDE SEQUENCE [LARGE SCALE GENOMIC DNA]</scope>
    <source>
        <strain evidence="2 3">NBRC 101102</strain>
    </source>
</reference>
<evidence type="ECO:0000259" key="1">
    <source>
        <dbReference type="PROSITE" id="PS50943"/>
    </source>
</evidence>
<dbReference type="Gene3D" id="1.10.260.40">
    <property type="entry name" value="lambda repressor-like DNA-binding domains"/>
    <property type="match status" value="1"/>
</dbReference>
<sequence length="282" mass="31466">MSTPLGDFIRAARDRIQPETLGLPPGDRRRVPGLRRSELATRAGISVEYLTRLEQGRDRHPSPGVVNAVADALSLDPAERDHLRYLMKITDGAACTGARVPAPPSRHVRAGARQTLELLEPAVAFVTNRWGDVLAWTSTFGLVMQDVGLLEPAEPNLTRFVFTDPRARTFFLDWDQVADERAFDLWLGPSLESTEWFIDQLTPLAGDELTRRLHRHLTPPTVPLGLRHPSGHELRWDRETMELPAADAQQIVVLLPADTDTELAVARLRHDARSRPLRAVTG</sequence>
<name>A0A510V943_9CELL</name>